<name>A0A1A9X4M4_9MUSC</name>
<accession>A0A1A9X4M4</accession>
<evidence type="ECO:0000313" key="3">
    <source>
        <dbReference type="Proteomes" id="UP000091820"/>
    </source>
</evidence>
<evidence type="ECO:0000256" key="1">
    <source>
        <dbReference type="SAM" id="Phobius"/>
    </source>
</evidence>
<reference evidence="2" key="2">
    <citation type="submission" date="2020-05" db="UniProtKB">
        <authorList>
            <consortium name="EnsemblMetazoa"/>
        </authorList>
    </citation>
    <scope>IDENTIFICATION</scope>
    <source>
        <strain evidence="2">IAEA</strain>
    </source>
</reference>
<organism evidence="2 3">
    <name type="scientific">Glossina brevipalpis</name>
    <dbReference type="NCBI Taxonomy" id="37001"/>
    <lineage>
        <taxon>Eukaryota</taxon>
        <taxon>Metazoa</taxon>
        <taxon>Ecdysozoa</taxon>
        <taxon>Arthropoda</taxon>
        <taxon>Hexapoda</taxon>
        <taxon>Insecta</taxon>
        <taxon>Pterygota</taxon>
        <taxon>Neoptera</taxon>
        <taxon>Endopterygota</taxon>
        <taxon>Diptera</taxon>
        <taxon>Brachycera</taxon>
        <taxon>Muscomorpha</taxon>
        <taxon>Hippoboscoidea</taxon>
        <taxon>Glossinidae</taxon>
        <taxon>Glossina</taxon>
    </lineage>
</organism>
<dbReference type="AlphaFoldDB" id="A0A1A9X4M4"/>
<dbReference type="Proteomes" id="UP000091820">
    <property type="component" value="Unassembled WGS sequence"/>
</dbReference>
<sequence length="92" mass="9745">MRDHSIVEFNFNMNYHRIFTIIVIFAVLASAQLNLLAPVLDGAGKLTGSNDNPPVLSGTVTKTVKDVVKGVPVVGGILGGSTDILPEDTLKL</sequence>
<protein>
    <submittedName>
        <fullName evidence="2">Uncharacterized protein</fullName>
    </submittedName>
</protein>
<keyword evidence="1" id="KW-1133">Transmembrane helix</keyword>
<reference evidence="3" key="1">
    <citation type="submission" date="2014-03" db="EMBL/GenBank/DDBJ databases">
        <authorList>
            <person name="Aksoy S."/>
            <person name="Warren W."/>
            <person name="Wilson R.K."/>
        </authorList>
    </citation>
    <scope>NUCLEOTIDE SEQUENCE [LARGE SCALE GENOMIC DNA]</scope>
    <source>
        <strain evidence="3">IAEA</strain>
    </source>
</reference>
<feature type="transmembrane region" description="Helical" evidence="1">
    <location>
        <begin position="18"/>
        <end position="37"/>
    </location>
</feature>
<dbReference type="VEuPathDB" id="VectorBase:GBRI044089"/>
<evidence type="ECO:0000313" key="2">
    <source>
        <dbReference type="EnsemblMetazoa" id="GBRI044089-PA"/>
    </source>
</evidence>
<dbReference type="EnsemblMetazoa" id="GBRI044089-RA">
    <property type="protein sequence ID" value="GBRI044089-PA"/>
    <property type="gene ID" value="GBRI044089"/>
</dbReference>
<keyword evidence="1" id="KW-0812">Transmembrane</keyword>
<keyword evidence="3" id="KW-1185">Reference proteome</keyword>
<proteinExistence type="predicted"/>
<keyword evidence="1" id="KW-0472">Membrane</keyword>